<evidence type="ECO:0000256" key="1">
    <source>
        <dbReference type="SAM" id="MobiDB-lite"/>
    </source>
</evidence>
<proteinExistence type="predicted"/>
<protein>
    <submittedName>
        <fullName evidence="2">Uncharacterized protein</fullName>
    </submittedName>
</protein>
<dbReference type="Proteomes" id="UP001162483">
    <property type="component" value="Unassembled WGS sequence"/>
</dbReference>
<evidence type="ECO:0000313" key="2">
    <source>
        <dbReference type="EMBL" id="CAI9574747.1"/>
    </source>
</evidence>
<reference evidence="2" key="1">
    <citation type="submission" date="2023-05" db="EMBL/GenBank/DDBJ databases">
        <authorList>
            <person name="Stuckert A."/>
        </authorList>
    </citation>
    <scope>NUCLEOTIDE SEQUENCE</scope>
</reference>
<dbReference type="EMBL" id="CATNWA010014686">
    <property type="protein sequence ID" value="CAI9574747.1"/>
    <property type="molecule type" value="Genomic_DNA"/>
</dbReference>
<evidence type="ECO:0000313" key="3">
    <source>
        <dbReference type="Proteomes" id="UP001162483"/>
    </source>
</evidence>
<name>A0ABN9DTQ2_9NEOB</name>
<comment type="caution">
    <text evidence="2">The sequence shown here is derived from an EMBL/GenBank/DDBJ whole genome shotgun (WGS) entry which is preliminary data.</text>
</comment>
<feature type="compositionally biased region" description="Basic residues" evidence="1">
    <location>
        <begin position="72"/>
        <end position="85"/>
    </location>
</feature>
<gene>
    <name evidence="2" type="ORF">SPARVUS_LOCUS8034323</name>
</gene>
<keyword evidence="3" id="KW-1185">Reference proteome</keyword>
<sequence length="92" mass="10732">MEYSNTHINFLDTTVYIRDDTRHTSIYRKPTDRCNYLHSSSLPPPTHETFHHTQSVLDTTEYVHSKTEGKSLRTRKTPSIRKVTRTKLSTPA</sequence>
<feature type="compositionally biased region" description="Basic and acidic residues" evidence="1">
    <location>
        <begin position="61"/>
        <end position="71"/>
    </location>
</feature>
<feature type="region of interest" description="Disordered" evidence="1">
    <location>
        <begin position="60"/>
        <end position="92"/>
    </location>
</feature>
<organism evidence="2 3">
    <name type="scientific">Staurois parvus</name>
    <dbReference type="NCBI Taxonomy" id="386267"/>
    <lineage>
        <taxon>Eukaryota</taxon>
        <taxon>Metazoa</taxon>
        <taxon>Chordata</taxon>
        <taxon>Craniata</taxon>
        <taxon>Vertebrata</taxon>
        <taxon>Euteleostomi</taxon>
        <taxon>Amphibia</taxon>
        <taxon>Batrachia</taxon>
        <taxon>Anura</taxon>
        <taxon>Neobatrachia</taxon>
        <taxon>Ranoidea</taxon>
        <taxon>Ranidae</taxon>
        <taxon>Staurois</taxon>
    </lineage>
</organism>
<accession>A0ABN9DTQ2</accession>